<feature type="transmembrane region" description="Helical" evidence="1">
    <location>
        <begin position="53"/>
        <end position="72"/>
    </location>
</feature>
<keyword evidence="1" id="KW-1133">Transmembrane helix</keyword>
<organism evidence="2">
    <name type="scientific">Candidatus Methanogaster sp. ANME-2c ERB4</name>
    <dbReference type="NCBI Taxonomy" id="2759911"/>
    <lineage>
        <taxon>Archaea</taxon>
        <taxon>Methanobacteriati</taxon>
        <taxon>Methanobacteriota</taxon>
        <taxon>Stenosarchaea group</taxon>
        <taxon>Methanomicrobia</taxon>
        <taxon>Methanosarcinales</taxon>
        <taxon>ANME-2 cluster</taxon>
        <taxon>Candidatus Methanogasteraceae</taxon>
        <taxon>Candidatus Methanogaster</taxon>
    </lineage>
</organism>
<sequence length="73" mass="8508">MDTPYLLDLSWRSISRELPKSLDWQPVLEQIKWEEIHKLIENWGKRGTSERKINLIGMYILVSITISIAGILA</sequence>
<protein>
    <submittedName>
        <fullName evidence="2">Uncharacterized protein</fullName>
    </submittedName>
</protein>
<evidence type="ECO:0000313" key="2">
    <source>
        <dbReference type="EMBL" id="QNO42540.1"/>
    </source>
</evidence>
<dbReference type="AlphaFoldDB" id="A0A7G9Y3F6"/>
<evidence type="ECO:0000256" key="1">
    <source>
        <dbReference type="SAM" id="Phobius"/>
    </source>
</evidence>
<proteinExistence type="predicted"/>
<dbReference type="EMBL" id="MT630749">
    <property type="protein sequence ID" value="QNO42540.1"/>
    <property type="molecule type" value="Genomic_DNA"/>
</dbReference>
<keyword evidence="1" id="KW-0472">Membrane</keyword>
<keyword evidence="1" id="KW-0812">Transmembrane</keyword>
<gene>
    <name evidence="2" type="ORF">MMHALIEK_00015</name>
</gene>
<reference evidence="2" key="1">
    <citation type="submission" date="2020-06" db="EMBL/GenBank/DDBJ databases">
        <title>Unique genomic features of the anaerobic methanotrophic archaea.</title>
        <authorList>
            <person name="Chadwick G.L."/>
            <person name="Skennerton C.T."/>
            <person name="Laso-Perez R."/>
            <person name="Leu A.O."/>
            <person name="Speth D.R."/>
            <person name="Yu H."/>
            <person name="Morgan-Lang C."/>
            <person name="Hatzenpichler R."/>
            <person name="Goudeau D."/>
            <person name="Malmstrom R."/>
            <person name="Brazelton W.J."/>
            <person name="Woyke T."/>
            <person name="Hallam S.J."/>
            <person name="Tyson G.W."/>
            <person name="Wegener G."/>
            <person name="Boetius A."/>
            <person name="Orphan V."/>
        </authorList>
    </citation>
    <scope>NUCLEOTIDE SEQUENCE</scope>
</reference>
<accession>A0A7G9Y3F6</accession>
<name>A0A7G9Y3F6_9EURY</name>